<reference evidence="2 3" key="1">
    <citation type="journal article" date="2012" name="Genome Res.">
        <title>Genomic basis of endosymbiont-conferred protection against an insect parasitoid.</title>
        <authorList>
            <person name="Hansen A.K."/>
            <person name="Vorburger C."/>
            <person name="Moran N.A."/>
        </authorList>
    </citation>
    <scope>NUCLEOTIDE SEQUENCE [LARGE SCALE GENOMIC DNA]</scope>
    <source>
        <strain evidence="3">R5.15</strain>
    </source>
</reference>
<evidence type="ECO:0000256" key="1">
    <source>
        <dbReference type="SAM" id="Coils"/>
    </source>
</evidence>
<gene>
    <name evidence="2" type="ORF">Rin_00007770</name>
</gene>
<dbReference type="AlphaFoldDB" id="G2GYC1"/>
<keyword evidence="3" id="KW-1185">Reference proteome</keyword>
<feature type="coiled-coil region" evidence="1">
    <location>
        <begin position="554"/>
        <end position="581"/>
    </location>
</feature>
<accession>G2GYC1</accession>
<comment type="caution">
    <text evidence="2">The sequence shown here is derived from an EMBL/GenBank/DDBJ whole genome shotgun (WGS) entry which is preliminary data.</text>
</comment>
<evidence type="ECO:0000313" key="2">
    <source>
        <dbReference type="EMBL" id="EGY29258.1"/>
    </source>
</evidence>
<sequence length="627" mass="71192">MTAINYASRRLTIAAISPPRRLRRQAEPPPSQGGGLLTLDRRIYRYDAASASPLIHEQSLLRYQNTVSARVKIDPLFGKPHAFTDEVLDTGTCVIELEGINDGVADKRTLRAIIMDNPQAAGKILVLEADPFILYGATLADTNSLQNGQMLQFTRYSDSTGGSAVIDGYLSARKAYFSADTPLLPTRAAGILALPQTRFNRYLPFPAQDMQPLELDGETFYAWKKPNSMGHYELYRINPTQPTQLTSANQFAALKNGEWQRLGLNGGMPTAKKTIAALAEENKQREAEQAVKKQQLEAKHQEYVDKQPQMLLKIKTADTLYQNNPSGFYQAFEKTIQERIHFFQEFFEITKKLRTTTTSAEYNEMASEIINRIVEAQRKLKELYRGTLEKEWAPFLASEQNQQHVDQILENRILMNSIGISDKRIELKLAEEKYLDELKILGRQGREDLDKLREGAGDSSIVMKINQMPMLSKWIIKPEHIGEISATDLFEDLDIQSDAIETTICTHIDAMNDEDPLFSSARRKEVLQSVIEQYEKAEMNYQTVQSVFSPHIHREHLERILERIREAKTSAEETLRNIIDQDLPPQLVATTSANRDKAIFKTKNQGLLIGKLKKDKKCFRKPSDGDI</sequence>
<protein>
    <submittedName>
        <fullName evidence="2">Uncharacterized protein</fullName>
    </submittedName>
</protein>
<name>G2GYC1_9ENTR</name>
<dbReference type="Proteomes" id="UP000004116">
    <property type="component" value="Unassembled WGS sequence"/>
</dbReference>
<proteinExistence type="predicted"/>
<evidence type="ECO:0000313" key="3">
    <source>
        <dbReference type="Proteomes" id="UP000004116"/>
    </source>
</evidence>
<keyword evidence="1" id="KW-0175">Coiled coil</keyword>
<dbReference type="EMBL" id="AGCA01000179">
    <property type="protein sequence ID" value="EGY29258.1"/>
    <property type="molecule type" value="Genomic_DNA"/>
</dbReference>
<organism evidence="2 3">
    <name type="scientific">Candidatus Regiella insecticola 5.15</name>
    <dbReference type="NCBI Taxonomy" id="1005043"/>
    <lineage>
        <taxon>Bacteria</taxon>
        <taxon>Pseudomonadati</taxon>
        <taxon>Pseudomonadota</taxon>
        <taxon>Gammaproteobacteria</taxon>
        <taxon>Enterobacterales</taxon>
        <taxon>Enterobacteriaceae</taxon>
        <taxon>aphid secondary symbionts</taxon>
        <taxon>Candidatus Regiella</taxon>
    </lineage>
</organism>